<dbReference type="GO" id="GO:0005886">
    <property type="term" value="C:plasma membrane"/>
    <property type="evidence" value="ECO:0000318"/>
    <property type="project" value="GO_Central"/>
</dbReference>
<keyword evidence="3" id="KW-0393">Immunoglobulin domain</keyword>
<dbReference type="SUPFAM" id="SSF48726">
    <property type="entry name" value="Immunoglobulin"/>
    <property type="match status" value="3"/>
</dbReference>
<feature type="domain" description="Ig-like" evidence="5">
    <location>
        <begin position="116"/>
        <end position="204"/>
    </location>
</feature>
<keyword evidence="1" id="KW-0732">Signal</keyword>
<dbReference type="GeneTree" id="ENSGT01150000286974"/>
<dbReference type="AlphaFoldDB" id="F7F000"/>
<protein>
    <recommendedName>
        <fullName evidence="5">Ig-like domain-containing protein</fullName>
    </recommendedName>
</protein>
<evidence type="ECO:0000256" key="4">
    <source>
        <dbReference type="SAM" id="MobiDB-lite"/>
    </source>
</evidence>
<dbReference type="ExpressionAtlas" id="F7F000">
    <property type="expression patterns" value="baseline"/>
</dbReference>
<dbReference type="SMART" id="SM00409">
    <property type="entry name" value="IG"/>
    <property type="match status" value="3"/>
</dbReference>
<reference evidence="6" key="2">
    <citation type="submission" date="2025-08" db="UniProtKB">
        <authorList>
            <consortium name="Ensembl"/>
        </authorList>
    </citation>
    <scope>IDENTIFICATION</scope>
</reference>
<dbReference type="PANTHER" id="PTHR11738:SF157">
    <property type="entry name" value="T-CELL-INTERACTING, ACTIVATING RECEPTOR ON MYELOID CELLS PROTEIN 1"/>
    <property type="match status" value="1"/>
</dbReference>
<feature type="domain" description="Ig-like" evidence="5">
    <location>
        <begin position="214"/>
        <end position="286"/>
    </location>
</feature>
<keyword evidence="2" id="KW-1015">Disulfide bond</keyword>
<sequence>FFNLGSAHARIGKALTTKLLSSLSDVLGRKTAWPTLSKAVRERKGTPGFVVLFPAVSPPTSGKVCQGRRGGEQKNAPSSSPLPCHGSRWLGELDHCPRLGLCLYQGIKAQKGLPKPDIFAEPSSVVAPGTNVTLRCSALQSTSQELLFTLLKAGSPGYPHPDKTGSEARFSLPSVKVRDAGSYSCFYSERRHAKGKSETSETLDLVVTGSLPRPSLQALPSAKVSLNGRVTLRCVLPVKPSLGSVMFMWLKAGTPEPLGRALQQSQRWADFTLQSVTVQDAGSFRCVYYEKTVQPRASEPSEPLHVCVTDSLTRPSLTVEPSSSVSLGEKVTLWCQSASCGTRFTLNKDGEDKPVQTIDSPQDKAGFLIPRVTRNHTGTYYCLHHTGEDIPTPALYSDPLELSVSGERGEPVPEAGEADAYPVNNLIRICLAALVLAVIGMVLSYDCHSPRS</sequence>
<dbReference type="PROSITE" id="PS50835">
    <property type="entry name" value="IG_LIKE"/>
    <property type="match status" value="3"/>
</dbReference>
<dbReference type="PANTHER" id="PTHR11738">
    <property type="entry name" value="MHC CLASS I NK CELL RECEPTOR"/>
    <property type="match status" value="1"/>
</dbReference>
<dbReference type="InterPro" id="IPR013783">
    <property type="entry name" value="Ig-like_fold"/>
</dbReference>
<dbReference type="Gene3D" id="2.60.40.10">
    <property type="entry name" value="Immunoglobulins"/>
    <property type="match status" value="3"/>
</dbReference>
<evidence type="ECO:0000259" key="5">
    <source>
        <dbReference type="PROSITE" id="PS50835"/>
    </source>
</evidence>
<dbReference type="Proteomes" id="UP000002280">
    <property type="component" value="Chromosome 4"/>
</dbReference>
<dbReference type="eggNOG" id="ENOG502SXPI">
    <property type="taxonomic scope" value="Eukaryota"/>
</dbReference>
<dbReference type="FunFam" id="2.60.40.10:FF:000049">
    <property type="entry name" value="Leukocyte immunoglobulin-like receptor subfamily B member 1"/>
    <property type="match status" value="3"/>
</dbReference>
<reference evidence="6 7" key="1">
    <citation type="journal article" date="2007" name="Nature">
        <title>Genome of the marsupial Monodelphis domestica reveals innovation in non-coding sequences.</title>
        <authorList>
            <person name="Mikkelsen T.S."/>
            <person name="Wakefield M.J."/>
            <person name="Aken B."/>
            <person name="Amemiya C.T."/>
            <person name="Chang J.L."/>
            <person name="Duke S."/>
            <person name="Garber M."/>
            <person name="Gentles A.J."/>
            <person name="Goodstadt L."/>
            <person name="Heger A."/>
            <person name="Jurka J."/>
            <person name="Kamal M."/>
            <person name="Mauceli E."/>
            <person name="Searle S.M."/>
            <person name="Sharpe T."/>
            <person name="Baker M.L."/>
            <person name="Batzer M.A."/>
            <person name="Benos P.V."/>
            <person name="Belov K."/>
            <person name="Clamp M."/>
            <person name="Cook A."/>
            <person name="Cuff J."/>
            <person name="Das R."/>
            <person name="Davidow L."/>
            <person name="Deakin J.E."/>
            <person name="Fazzari M.J."/>
            <person name="Glass J.L."/>
            <person name="Grabherr M."/>
            <person name="Greally J.M."/>
            <person name="Gu W."/>
            <person name="Hore T.A."/>
            <person name="Huttley G.A."/>
            <person name="Kleber M."/>
            <person name="Jirtle R.L."/>
            <person name="Koina E."/>
            <person name="Lee J.T."/>
            <person name="Mahony S."/>
            <person name="Marra M.A."/>
            <person name="Miller R.D."/>
            <person name="Nicholls R.D."/>
            <person name="Oda M."/>
            <person name="Papenfuss A.T."/>
            <person name="Parra Z.E."/>
            <person name="Pollock D.D."/>
            <person name="Ray D.A."/>
            <person name="Schein J.E."/>
            <person name="Speed T.P."/>
            <person name="Thompson K."/>
            <person name="VandeBerg J.L."/>
            <person name="Wade C.M."/>
            <person name="Walker J.A."/>
            <person name="Waters P.D."/>
            <person name="Webber C."/>
            <person name="Weidman J.R."/>
            <person name="Xie X."/>
            <person name="Zody M.C."/>
            <person name="Baldwin J."/>
            <person name="Abdouelleil A."/>
            <person name="Abdulkadir J."/>
            <person name="Abebe A."/>
            <person name="Abera B."/>
            <person name="Abreu J."/>
            <person name="Acer S.C."/>
            <person name="Aftuck L."/>
            <person name="Alexander A."/>
            <person name="An P."/>
            <person name="Anderson E."/>
            <person name="Anderson S."/>
            <person name="Arachi H."/>
            <person name="Azer M."/>
            <person name="Bachantsang P."/>
            <person name="Barry A."/>
            <person name="Bayul T."/>
            <person name="Berlin A."/>
            <person name="Bessette D."/>
            <person name="Bloom T."/>
            <person name="Bloom T."/>
            <person name="Boguslavskiy L."/>
            <person name="Bonnet C."/>
            <person name="Boukhgalter B."/>
            <person name="Bourzgui I."/>
            <person name="Brown A."/>
            <person name="Cahill P."/>
            <person name="Channer S."/>
            <person name="Cheshatsang Y."/>
            <person name="Chuda L."/>
            <person name="Citroen M."/>
            <person name="Collymore A."/>
            <person name="Cooke P."/>
            <person name="Costello M."/>
            <person name="D'Aco K."/>
            <person name="Daza R."/>
            <person name="De Haan G."/>
            <person name="DeGray S."/>
            <person name="DeMaso C."/>
            <person name="Dhargay N."/>
            <person name="Dooley K."/>
            <person name="Dooley E."/>
            <person name="Doricent M."/>
            <person name="Dorje P."/>
            <person name="Dorjee K."/>
            <person name="Dupes A."/>
            <person name="Elong R."/>
            <person name="Falk J."/>
            <person name="Farina A."/>
            <person name="Faro S."/>
            <person name="Ferguson D."/>
            <person name="Fisher S."/>
            <person name="Foley C.D."/>
            <person name="Franke A."/>
            <person name="Friedrich D."/>
            <person name="Gadbois L."/>
            <person name="Gearin G."/>
            <person name="Gearin C.R."/>
            <person name="Giannoukos G."/>
            <person name="Goode T."/>
            <person name="Graham J."/>
            <person name="Grandbois E."/>
            <person name="Grewal S."/>
            <person name="Gyaltsen K."/>
            <person name="Hafez N."/>
            <person name="Hagos B."/>
            <person name="Hall J."/>
            <person name="Henson C."/>
            <person name="Hollinger A."/>
            <person name="Honan T."/>
            <person name="Huard M.D."/>
            <person name="Hughes L."/>
            <person name="Hurhula B."/>
            <person name="Husby M.E."/>
            <person name="Kamat A."/>
            <person name="Kanga B."/>
            <person name="Kashin S."/>
            <person name="Khazanovich D."/>
            <person name="Kisner P."/>
            <person name="Lance K."/>
            <person name="Lara M."/>
            <person name="Lee W."/>
            <person name="Lennon N."/>
            <person name="Letendre F."/>
            <person name="LeVine R."/>
            <person name="Lipovsky A."/>
            <person name="Liu X."/>
            <person name="Liu J."/>
            <person name="Liu S."/>
            <person name="Lokyitsang T."/>
            <person name="Lokyitsang Y."/>
            <person name="Lubonja R."/>
            <person name="Lui A."/>
            <person name="MacDonald P."/>
            <person name="Magnisalis V."/>
            <person name="Maru K."/>
            <person name="Matthews C."/>
            <person name="McCusker W."/>
            <person name="McDonough S."/>
            <person name="Mehta T."/>
            <person name="Meldrim J."/>
            <person name="Meneus L."/>
            <person name="Mihai O."/>
            <person name="Mihalev A."/>
            <person name="Mihova T."/>
            <person name="Mittelman R."/>
            <person name="Mlenga V."/>
            <person name="Montmayeur A."/>
            <person name="Mulrain L."/>
            <person name="Navidi A."/>
            <person name="Naylor J."/>
            <person name="Negash T."/>
            <person name="Nguyen T."/>
            <person name="Nguyen N."/>
            <person name="Nicol R."/>
            <person name="Norbu C."/>
            <person name="Norbu N."/>
            <person name="Novod N."/>
            <person name="O'Neill B."/>
            <person name="Osman S."/>
            <person name="Markiewicz E."/>
            <person name="Oyono O.L."/>
            <person name="Patti C."/>
            <person name="Phunkhang P."/>
            <person name="Pierre F."/>
            <person name="Priest M."/>
            <person name="Raghuraman S."/>
            <person name="Rege F."/>
            <person name="Reyes R."/>
            <person name="Rise C."/>
            <person name="Rogov P."/>
            <person name="Ross K."/>
            <person name="Ryan E."/>
            <person name="Settipalli S."/>
            <person name="Shea T."/>
            <person name="Sherpa N."/>
            <person name="Shi L."/>
            <person name="Shih D."/>
            <person name="Sparrow T."/>
            <person name="Spaulding J."/>
            <person name="Stalker J."/>
            <person name="Stange-Thomann N."/>
            <person name="Stavropoulos S."/>
            <person name="Stone C."/>
            <person name="Strader C."/>
            <person name="Tesfaye S."/>
            <person name="Thomson T."/>
            <person name="Thoulutsang Y."/>
            <person name="Thoulutsang D."/>
            <person name="Topham K."/>
            <person name="Topping I."/>
            <person name="Tsamla T."/>
            <person name="Vassiliev H."/>
            <person name="Vo A."/>
            <person name="Wangchuk T."/>
            <person name="Wangdi T."/>
            <person name="Weiand M."/>
            <person name="Wilkinson J."/>
            <person name="Wilson A."/>
            <person name="Yadav S."/>
            <person name="Young G."/>
            <person name="Yu Q."/>
            <person name="Zembek L."/>
            <person name="Zhong D."/>
            <person name="Zimmer A."/>
            <person name="Zwirko Z."/>
            <person name="Jaffe D.B."/>
            <person name="Alvarez P."/>
            <person name="Brockman W."/>
            <person name="Butler J."/>
            <person name="Chin C."/>
            <person name="Gnerre S."/>
            <person name="MacCallum I."/>
            <person name="Graves J.A."/>
            <person name="Ponting C.P."/>
            <person name="Breen M."/>
            <person name="Samollow P.B."/>
            <person name="Lander E.S."/>
            <person name="Lindblad-Toh K."/>
        </authorList>
    </citation>
    <scope>NUCLEOTIDE SEQUENCE [LARGE SCALE GENOMIC DNA]</scope>
</reference>
<dbReference type="InterPro" id="IPR050412">
    <property type="entry name" value="Ig-like_Receptors_ImmuneReg"/>
</dbReference>
<dbReference type="InterPro" id="IPR003598">
    <property type="entry name" value="Ig_sub2"/>
</dbReference>
<dbReference type="InterPro" id="IPR036179">
    <property type="entry name" value="Ig-like_dom_sf"/>
</dbReference>
<dbReference type="InterPro" id="IPR003599">
    <property type="entry name" value="Ig_sub"/>
</dbReference>
<dbReference type="HOGENOM" id="CLU_021100_2_0_1"/>
<dbReference type="InParanoid" id="F7F000"/>
<feature type="region of interest" description="Disordered" evidence="4">
    <location>
        <begin position="60"/>
        <end position="81"/>
    </location>
</feature>
<dbReference type="Pfam" id="PF13927">
    <property type="entry name" value="Ig_3"/>
    <property type="match status" value="1"/>
</dbReference>
<dbReference type="OMA" id="YSCIYYN"/>
<dbReference type="InterPro" id="IPR007110">
    <property type="entry name" value="Ig-like_dom"/>
</dbReference>
<name>F7F000_MONDO</name>
<reference evidence="6" key="3">
    <citation type="submission" date="2025-09" db="UniProtKB">
        <authorList>
            <consortium name="Ensembl"/>
        </authorList>
    </citation>
    <scope>IDENTIFICATION</scope>
</reference>
<evidence type="ECO:0000313" key="7">
    <source>
        <dbReference type="Proteomes" id="UP000002280"/>
    </source>
</evidence>
<dbReference type="Pfam" id="PF13895">
    <property type="entry name" value="Ig_2"/>
    <property type="match status" value="2"/>
</dbReference>
<evidence type="ECO:0000256" key="2">
    <source>
        <dbReference type="ARBA" id="ARBA00023157"/>
    </source>
</evidence>
<evidence type="ECO:0000256" key="3">
    <source>
        <dbReference type="ARBA" id="ARBA00023319"/>
    </source>
</evidence>
<evidence type="ECO:0000313" key="6">
    <source>
        <dbReference type="Ensembl" id="ENSMODP00000002908.4"/>
    </source>
</evidence>
<keyword evidence="7" id="KW-1185">Reference proteome</keyword>
<dbReference type="SMART" id="SM00408">
    <property type="entry name" value="IGc2"/>
    <property type="match status" value="2"/>
</dbReference>
<evidence type="ECO:0000256" key="1">
    <source>
        <dbReference type="ARBA" id="ARBA00022729"/>
    </source>
</evidence>
<organism evidence="6 7">
    <name type="scientific">Monodelphis domestica</name>
    <name type="common">Gray short-tailed opossum</name>
    <dbReference type="NCBI Taxonomy" id="13616"/>
    <lineage>
        <taxon>Eukaryota</taxon>
        <taxon>Metazoa</taxon>
        <taxon>Chordata</taxon>
        <taxon>Craniata</taxon>
        <taxon>Vertebrata</taxon>
        <taxon>Euteleostomi</taxon>
        <taxon>Mammalia</taxon>
        <taxon>Metatheria</taxon>
        <taxon>Didelphimorphia</taxon>
        <taxon>Didelphidae</taxon>
        <taxon>Monodelphis</taxon>
    </lineage>
</organism>
<proteinExistence type="predicted"/>
<dbReference type="Bgee" id="ENSMODG00000002387">
    <property type="expression patterns" value="Expressed in liver and 2 other cell types or tissues"/>
</dbReference>
<dbReference type="Ensembl" id="ENSMODT00000002966.4">
    <property type="protein sequence ID" value="ENSMODP00000002908.4"/>
    <property type="gene ID" value="ENSMODG00000002387.4"/>
</dbReference>
<dbReference type="GO" id="GO:0002764">
    <property type="term" value="P:immune response-regulating signaling pathway"/>
    <property type="evidence" value="ECO:0000318"/>
    <property type="project" value="GO_Central"/>
</dbReference>
<feature type="domain" description="Ig-like" evidence="5">
    <location>
        <begin position="315"/>
        <end position="382"/>
    </location>
</feature>
<accession>F7F000</accession>